<dbReference type="InterPro" id="IPR053842">
    <property type="entry name" value="NikA-like"/>
</dbReference>
<protein>
    <submittedName>
        <fullName evidence="1">Plasmid mobilization relaxosome protein MobC</fullName>
    </submittedName>
</protein>
<organism evidence="1">
    <name type="scientific">Polaromonas hydrogenivorans</name>
    <dbReference type="NCBI Taxonomy" id="335476"/>
    <lineage>
        <taxon>Bacteria</taxon>
        <taxon>Pseudomonadati</taxon>
        <taxon>Pseudomonadota</taxon>
        <taxon>Betaproteobacteria</taxon>
        <taxon>Burkholderiales</taxon>
        <taxon>Comamonadaceae</taxon>
        <taxon>Polaromonas</taxon>
    </lineage>
</organism>
<sequence>MSRTADAGGNYPHLYSFRLSHEDADVWDAKIARSGMKISEFMREAVINNETVIVGQKRMVKHIASDPDMHRRNFLLAASSRNLNQIAHRLNSDNLVGLVTPATYASILDELLTISVTIKKAF</sequence>
<gene>
    <name evidence="1" type="ORF">ABLV49_25505</name>
</gene>
<geneLocation type="plasmid" evidence="1">
    <name>p4</name>
</geneLocation>
<reference evidence="1" key="1">
    <citation type="submission" date="2024-05" db="EMBL/GenBank/DDBJ databases">
        <authorList>
            <person name="Bunk B."/>
            <person name="Swiderski J."/>
            <person name="Sproer C."/>
            <person name="Thiel V."/>
        </authorList>
    </citation>
    <scope>NUCLEOTIDE SEQUENCE</scope>
    <source>
        <strain evidence="1">DSM 17735</strain>
        <plasmid evidence="1">p4</plasmid>
    </source>
</reference>
<dbReference type="AlphaFoldDB" id="A0AAU7LZY3"/>
<keyword evidence="1" id="KW-0614">Plasmid</keyword>
<dbReference type="EMBL" id="CP157679">
    <property type="protein sequence ID" value="XBP73159.1"/>
    <property type="molecule type" value="Genomic_DNA"/>
</dbReference>
<proteinExistence type="predicted"/>
<dbReference type="Pfam" id="PF21983">
    <property type="entry name" value="NikA-like"/>
    <property type="match status" value="1"/>
</dbReference>
<name>A0AAU7LZY3_9BURK</name>
<evidence type="ECO:0000313" key="1">
    <source>
        <dbReference type="EMBL" id="XBP73159.1"/>
    </source>
</evidence>
<dbReference type="RefSeq" id="WP_349283164.1">
    <property type="nucleotide sequence ID" value="NZ_CBCSCU010000041.1"/>
</dbReference>
<accession>A0AAU7LZY3</accession>